<dbReference type="Proteomes" id="UP001069090">
    <property type="component" value="Unassembled WGS sequence"/>
</dbReference>
<reference evidence="1 2" key="1">
    <citation type="submission" date="2022-12" db="EMBL/GenBank/DDBJ databases">
        <title>Dasania phycosphaerae sp. nov., isolated from particulate material of the south coast of Korea.</title>
        <authorList>
            <person name="Jiang Y."/>
        </authorList>
    </citation>
    <scope>NUCLEOTIDE SEQUENCE [LARGE SCALE GENOMIC DNA]</scope>
    <source>
        <strain evidence="1 2">GY-19</strain>
    </source>
</reference>
<evidence type="ECO:0000313" key="2">
    <source>
        <dbReference type="Proteomes" id="UP001069090"/>
    </source>
</evidence>
<sequence>MTTKSALFTQQYRHCGSVLAAIHKLIINTGTGRYYQHQTE</sequence>
<dbReference type="AlphaFoldDB" id="A0A9J6RLK2"/>
<organism evidence="1 2">
    <name type="scientific">Dasania phycosphaerae</name>
    <dbReference type="NCBI Taxonomy" id="2950436"/>
    <lineage>
        <taxon>Bacteria</taxon>
        <taxon>Pseudomonadati</taxon>
        <taxon>Pseudomonadota</taxon>
        <taxon>Gammaproteobacteria</taxon>
        <taxon>Cellvibrionales</taxon>
        <taxon>Spongiibacteraceae</taxon>
        <taxon>Dasania</taxon>
    </lineage>
</organism>
<proteinExistence type="predicted"/>
<dbReference type="RefSeq" id="WP_258331405.1">
    <property type="nucleotide sequence ID" value="NZ_JAPTGG010000006.1"/>
</dbReference>
<name>A0A9J6RLK2_9GAMM</name>
<gene>
    <name evidence="1" type="ORF">O0V09_08610</name>
</gene>
<keyword evidence="2" id="KW-1185">Reference proteome</keyword>
<accession>A0A9J6RLK2</accession>
<dbReference type="EMBL" id="JAPTGG010000006">
    <property type="protein sequence ID" value="MCZ0865258.1"/>
    <property type="molecule type" value="Genomic_DNA"/>
</dbReference>
<protein>
    <submittedName>
        <fullName evidence="1">Uncharacterized protein</fullName>
    </submittedName>
</protein>
<comment type="caution">
    <text evidence="1">The sequence shown here is derived from an EMBL/GenBank/DDBJ whole genome shotgun (WGS) entry which is preliminary data.</text>
</comment>
<evidence type="ECO:0000313" key="1">
    <source>
        <dbReference type="EMBL" id="MCZ0865258.1"/>
    </source>
</evidence>